<accession>A0A8H5BZC8</accession>
<evidence type="ECO:0000313" key="8">
    <source>
        <dbReference type="Proteomes" id="UP000559256"/>
    </source>
</evidence>
<proteinExistence type="predicted"/>
<feature type="chain" id="PRO_5034032146" evidence="6">
    <location>
        <begin position="21"/>
        <end position="165"/>
    </location>
</feature>
<reference evidence="7 8" key="1">
    <citation type="journal article" date="2020" name="ISME J.">
        <title>Uncovering the hidden diversity of litter-decomposition mechanisms in mushroom-forming fungi.</title>
        <authorList>
            <person name="Floudas D."/>
            <person name="Bentzer J."/>
            <person name="Ahren D."/>
            <person name="Johansson T."/>
            <person name="Persson P."/>
            <person name="Tunlid A."/>
        </authorList>
    </citation>
    <scope>NUCLEOTIDE SEQUENCE [LARGE SCALE GENOMIC DNA]</scope>
    <source>
        <strain evidence="7 8">CBS 291.85</strain>
    </source>
</reference>
<dbReference type="EMBL" id="JAACJM010000314">
    <property type="protein sequence ID" value="KAF5332061.1"/>
    <property type="molecule type" value="Genomic_DNA"/>
</dbReference>
<evidence type="ECO:0000313" key="7">
    <source>
        <dbReference type="EMBL" id="KAF5332061.1"/>
    </source>
</evidence>
<dbReference type="AlphaFoldDB" id="A0A8H5BZC8"/>
<keyword evidence="4 5" id="KW-0472">Membrane</keyword>
<keyword evidence="8" id="KW-1185">Reference proteome</keyword>
<evidence type="ECO:0000256" key="4">
    <source>
        <dbReference type="ARBA" id="ARBA00023136"/>
    </source>
</evidence>
<keyword evidence="2 5" id="KW-0812">Transmembrane</keyword>
<organism evidence="7 8">
    <name type="scientific">Tetrapyrgos nigripes</name>
    <dbReference type="NCBI Taxonomy" id="182062"/>
    <lineage>
        <taxon>Eukaryota</taxon>
        <taxon>Fungi</taxon>
        <taxon>Dikarya</taxon>
        <taxon>Basidiomycota</taxon>
        <taxon>Agaricomycotina</taxon>
        <taxon>Agaricomycetes</taxon>
        <taxon>Agaricomycetidae</taxon>
        <taxon>Agaricales</taxon>
        <taxon>Marasmiineae</taxon>
        <taxon>Marasmiaceae</taxon>
        <taxon>Tetrapyrgos</taxon>
    </lineage>
</organism>
<gene>
    <name evidence="7" type="ORF">D9758_016250</name>
</gene>
<dbReference type="PANTHER" id="PTHR31465">
    <property type="entry name" value="PROTEIN RTA1-RELATED"/>
    <property type="match status" value="1"/>
</dbReference>
<evidence type="ECO:0000256" key="3">
    <source>
        <dbReference type="ARBA" id="ARBA00022989"/>
    </source>
</evidence>
<comment type="caution">
    <text evidence="7">The sequence shown here is derived from an EMBL/GenBank/DDBJ whole genome shotgun (WGS) entry which is preliminary data.</text>
</comment>
<feature type="transmembrane region" description="Helical" evidence="5">
    <location>
        <begin position="86"/>
        <end position="109"/>
    </location>
</feature>
<dbReference type="Proteomes" id="UP000559256">
    <property type="component" value="Unassembled WGS sequence"/>
</dbReference>
<evidence type="ECO:0000256" key="1">
    <source>
        <dbReference type="ARBA" id="ARBA00004141"/>
    </source>
</evidence>
<dbReference type="GO" id="GO:0000324">
    <property type="term" value="C:fungal-type vacuole"/>
    <property type="evidence" value="ECO:0007669"/>
    <property type="project" value="TreeGrafter"/>
</dbReference>
<dbReference type="PANTHER" id="PTHR31465:SF9">
    <property type="entry name" value="SPHINGOID LONG-CHAIN BASE TRANSPORTER RSB1"/>
    <property type="match status" value="1"/>
</dbReference>
<name>A0A8H5BZC8_9AGAR</name>
<sequence>MLSMVAFIMLVTSITRVSNGINRTRLKEIIDWYHNFADPAISYSWVKPRWYTKIFFTCDLLALVSQGTLASGDDVSPTLLNIGEKIMLYSIVASLVIIAIFAILALDFLRRHAHRKPVRPMSTDETPRERFQGPIRKLIYAYGCQHLPSIRSVRMRELLRSTDLA</sequence>
<dbReference type="InterPro" id="IPR007568">
    <property type="entry name" value="RTA1"/>
</dbReference>
<protein>
    <submittedName>
        <fullName evidence="7">Uncharacterized protein</fullName>
    </submittedName>
</protein>
<dbReference type="OrthoDB" id="3358017at2759"/>
<feature type="signal peptide" evidence="6">
    <location>
        <begin position="1"/>
        <end position="20"/>
    </location>
</feature>
<evidence type="ECO:0000256" key="6">
    <source>
        <dbReference type="SAM" id="SignalP"/>
    </source>
</evidence>
<dbReference type="Pfam" id="PF04479">
    <property type="entry name" value="RTA1"/>
    <property type="match status" value="1"/>
</dbReference>
<dbReference type="GO" id="GO:0005886">
    <property type="term" value="C:plasma membrane"/>
    <property type="evidence" value="ECO:0007669"/>
    <property type="project" value="TreeGrafter"/>
</dbReference>
<comment type="subcellular location">
    <subcellularLocation>
        <location evidence="1">Membrane</location>
        <topology evidence="1">Multi-pass membrane protein</topology>
    </subcellularLocation>
</comment>
<evidence type="ECO:0000256" key="2">
    <source>
        <dbReference type="ARBA" id="ARBA00022692"/>
    </source>
</evidence>
<keyword evidence="3 5" id="KW-1133">Transmembrane helix</keyword>
<keyword evidence="6" id="KW-0732">Signal</keyword>
<evidence type="ECO:0000256" key="5">
    <source>
        <dbReference type="SAM" id="Phobius"/>
    </source>
</evidence>